<dbReference type="PANTHER" id="PTHR23250">
    <property type="entry name" value="DYSFERLIN-RELATED"/>
    <property type="match status" value="1"/>
</dbReference>
<comment type="similarity">
    <text evidence="2">Belongs to the tectonin family.</text>
</comment>
<dbReference type="AlphaFoldDB" id="A0A3B5M799"/>
<dbReference type="Pfam" id="PF19193">
    <property type="entry name" value="Tectonin"/>
    <property type="match status" value="1"/>
</dbReference>
<dbReference type="Ensembl" id="ENSXCOT00000017441.1">
    <property type="protein sequence ID" value="ENSXCOP00000017221.1"/>
    <property type="gene ID" value="ENSXCOG00000012976.1"/>
</dbReference>
<dbReference type="InterPro" id="IPR051513">
    <property type="entry name" value="Tectonin_beta-prop"/>
</dbReference>
<accession>A0A3B5M799</accession>
<dbReference type="InterPro" id="IPR006624">
    <property type="entry name" value="Beta-propeller_rpt_TECPR"/>
</dbReference>
<dbReference type="Proteomes" id="UP000261380">
    <property type="component" value="Unplaced"/>
</dbReference>
<dbReference type="SMART" id="SM00706">
    <property type="entry name" value="TECPR"/>
    <property type="match status" value="5"/>
</dbReference>
<dbReference type="PANTHER" id="PTHR23250:SF3">
    <property type="entry name" value="FISH-EGG LECTIN-LIKE ISOFORM X1-RELATED"/>
    <property type="match status" value="1"/>
</dbReference>
<dbReference type="GeneTree" id="ENSGT00510000047886"/>
<evidence type="ECO:0000256" key="1">
    <source>
        <dbReference type="ARBA" id="ARBA00022734"/>
    </source>
</evidence>
<reference evidence="3" key="2">
    <citation type="submission" date="2025-09" db="UniProtKB">
        <authorList>
            <consortium name="Ensembl"/>
        </authorList>
    </citation>
    <scope>IDENTIFICATION</scope>
</reference>
<dbReference type="GO" id="GO:0030246">
    <property type="term" value="F:carbohydrate binding"/>
    <property type="evidence" value="ECO:0007669"/>
    <property type="project" value="UniProtKB-KW"/>
</dbReference>
<evidence type="ECO:0000313" key="3">
    <source>
        <dbReference type="Ensembl" id="ENSXCOP00000017221.1"/>
    </source>
</evidence>
<proteinExistence type="inferred from homology"/>
<evidence type="ECO:0000256" key="2">
    <source>
        <dbReference type="ARBA" id="ARBA00038331"/>
    </source>
</evidence>
<keyword evidence="4" id="KW-1185">Reference proteome</keyword>
<sequence>TSSAAQQLTDANMKALATFLVLLNYFTRCHGWICTIAPEHLAATQIDAGNGMVVMTDKNSNAFFLSDSSWSKLGSVTLKHVSVGHAGVWGVDRDNTVYKFAAGDFFPTRGLSLIQVDAGEGQVVGVTSQNSIHCLNGSSASSIEEEGVLKWNTITGALMYISCGPLGCWGVNSAQNIYFGKVSPDTCGISSWSQVDGAAVKVEVGSDGRVFVVNQSGNVFERAGISKALPQGTAWSHISFCVIIKHVTYDLGRLWLLTDAGVILNCI</sequence>
<evidence type="ECO:0008006" key="5">
    <source>
        <dbReference type="Google" id="ProtNLM"/>
    </source>
</evidence>
<protein>
    <recommendedName>
        <fullName evidence="5">Fish-egg lectin-like</fullName>
    </recommendedName>
</protein>
<evidence type="ECO:0000313" key="4">
    <source>
        <dbReference type="Proteomes" id="UP000261380"/>
    </source>
</evidence>
<name>A0A3B5M799_9TELE</name>
<keyword evidence="1" id="KW-0430">Lectin</keyword>
<reference evidence="3" key="1">
    <citation type="submission" date="2025-08" db="UniProtKB">
        <authorList>
            <consortium name="Ensembl"/>
        </authorList>
    </citation>
    <scope>IDENTIFICATION</scope>
</reference>
<organism evidence="3 4">
    <name type="scientific">Xiphophorus couchianus</name>
    <name type="common">Monterrey platyfish</name>
    <dbReference type="NCBI Taxonomy" id="32473"/>
    <lineage>
        <taxon>Eukaryota</taxon>
        <taxon>Metazoa</taxon>
        <taxon>Chordata</taxon>
        <taxon>Craniata</taxon>
        <taxon>Vertebrata</taxon>
        <taxon>Euteleostomi</taxon>
        <taxon>Actinopterygii</taxon>
        <taxon>Neopterygii</taxon>
        <taxon>Teleostei</taxon>
        <taxon>Neoteleostei</taxon>
        <taxon>Acanthomorphata</taxon>
        <taxon>Ovalentaria</taxon>
        <taxon>Atherinomorphae</taxon>
        <taxon>Cyprinodontiformes</taxon>
        <taxon>Poeciliidae</taxon>
        <taxon>Poeciliinae</taxon>
        <taxon>Xiphophorus</taxon>
    </lineage>
</organism>